<evidence type="ECO:0000313" key="4">
    <source>
        <dbReference type="EMBL" id="WNL49645.1"/>
    </source>
</evidence>
<dbReference type="SMART" id="SM00320">
    <property type="entry name" value="WD40"/>
    <property type="match status" value="3"/>
</dbReference>
<comment type="similarity">
    <text evidence="3">Belongs to the WD repeat PROPPIN family.</text>
</comment>
<dbReference type="InterPro" id="IPR015943">
    <property type="entry name" value="WD40/YVTN_repeat-like_dom_sf"/>
</dbReference>
<dbReference type="InterPro" id="IPR036322">
    <property type="entry name" value="WD40_repeat_dom_sf"/>
</dbReference>
<gene>
    <name evidence="4" type="ORF">MarFTMF_129</name>
</gene>
<dbReference type="EMBL" id="OR343188">
    <property type="protein sequence ID" value="WNL49645.1"/>
    <property type="molecule type" value="Genomic_DNA"/>
</dbReference>
<sequence length="311" mass="34652">MAFSVSTNANESCVLFGLEKGFKVYDVETQKLLLWRDVGPVTEVRILSSSNIFAFVGLDKKKLTFWNDETKKMSAEIVFPRVITNFLFGRNKMIISTNEKTYLYDLESLKLLGGYETTQNPHGSISVNTDRAQHVFAFPGMKQGYVHIIRNGVSSFVKAHNGVLKVLALNREGNLLATTSEKGTAIRVFDTFSGERVANFRRGKTEAKINHISWSNDSKFLCISSERGTTHIFRVGGNSQNSSFSGILPDPLSDYASSESSWCLARFLHPRGISLLSGGSFLRHFSVDENVSECVIPENGGEALFLEQRKL</sequence>
<accession>A0AA96ELJ6</accession>
<evidence type="ECO:0000256" key="2">
    <source>
        <dbReference type="ARBA" id="ARBA00022737"/>
    </source>
</evidence>
<proteinExistence type="inferred from homology"/>
<reference evidence="4" key="1">
    <citation type="submission" date="2023-07" db="EMBL/GenBank/DDBJ databases">
        <authorList>
            <person name="Xia Y."/>
        </authorList>
    </citation>
    <scope>NUCLEOTIDE SEQUENCE</scope>
    <source>
        <strain evidence="4">F</strain>
    </source>
</reference>
<organism evidence="4">
    <name type="scientific">Marseillevirus sp</name>
    <dbReference type="NCBI Taxonomy" id="2809551"/>
    <lineage>
        <taxon>Viruses</taxon>
        <taxon>Varidnaviria</taxon>
        <taxon>Bamfordvirae</taxon>
        <taxon>Nucleocytoviricota</taxon>
        <taxon>Megaviricetes</taxon>
        <taxon>Pimascovirales</taxon>
        <taxon>Pimascovirales incertae sedis</taxon>
        <taxon>Marseilleviridae</taxon>
        <taxon>Marseillevirus</taxon>
    </lineage>
</organism>
<dbReference type="SUPFAM" id="SSF50978">
    <property type="entry name" value="WD40 repeat-like"/>
    <property type="match status" value="1"/>
</dbReference>
<name>A0AA96ELJ6_9VIRU</name>
<dbReference type="InterPro" id="IPR001680">
    <property type="entry name" value="WD40_rpt"/>
</dbReference>
<keyword evidence="1" id="KW-0853">WD repeat</keyword>
<protein>
    <submittedName>
        <fullName evidence="4">WD repeat containing protein</fullName>
    </submittedName>
</protein>
<evidence type="ECO:0000256" key="1">
    <source>
        <dbReference type="ARBA" id="ARBA00022574"/>
    </source>
</evidence>
<keyword evidence="2" id="KW-0677">Repeat</keyword>
<evidence type="ECO:0000256" key="3">
    <source>
        <dbReference type="ARBA" id="ARBA00025740"/>
    </source>
</evidence>
<dbReference type="Pfam" id="PF21032">
    <property type="entry name" value="PROPPIN"/>
    <property type="match status" value="1"/>
</dbReference>
<dbReference type="PANTHER" id="PTHR11227">
    <property type="entry name" value="WD-REPEAT PROTEIN INTERACTING WITH PHOSPHOINOSIDES WIPI -RELATED"/>
    <property type="match status" value="1"/>
</dbReference>
<dbReference type="Gene3D" id="2.130.10.10">
    <property type="entry name" value="YVTN repeat-like/Quinoprotein amine dehydrogenase"/>
    <property type="match status" value="2"/>
</dbReference>
<dbReference type="InterPro" id="IPR048720">
    <property type="entry name" value="PROPPIN"/>
</dbReference>